<feature type="chain" id="PRO_5029904766" evidence="1">
    <location>
        <begin position="26"/>
        <end position="78"/>
    </location>
</feature>
<gene>
    <name evidence="2" type="ORF">F8388_007948</name>
</gene>
<feature type="signal peptide" evidence="1">
    <location>
        <begin position="1"/>
        <end position="25"/>
    </location>
</feature>
<organism evidence="2 3">
    <name type="scientific">Cannabis sativa</name>
    <name type="common">Hemp</name>
    <name type="synonym">Marijuana</name>
    <dbReference type="NCBI Taxonomy" id="3483"/>
    <lineage>
        <taxon>Eukaryota</taxon>
        <taxon>Viridiplantae</taxon>
        <taxon>Streptophyta</taxon>
        <taxon>Embryophyta</taxon>
        <taxon>Tracheophyta</taxon>
        <taxon>Spermatophyta</taxon>
        <taxon>Magnoliopsida</taxon>
        <taxon>eudicotyledons</taxon>
        <taxon>Gunneridae</taxon>
        <taxon>Pentapetalae</taxon>
        <taxon>rosids</taxon>
        <taxon>fabids</taxon>
        <taxon>Rosales</taxon>
        <taxon>Cannabaceae</taxon>
        <taxon>Cannabis</taxon>
    </lineage>
</organism>
<sequence length="78" mass="8175">MVSSKAVVVVVVVMGFLTCIALVSASGDGRKIPLPYDCLDDCSQFNDCNGACVLKGYPHGGQCIKIIGSHSSCCCNKF</sequence>
<accession>A0A7J6FTT9</accession>
<dbReference type="AlphaFoldDB" id="A0A7J6FTT9"/>
<reference evidence="2 3" key="1">
    <citation type="journal article" date="2020" name="bioRxiv">
        <title>Sequence and annotation of 42 cannabis genomes reveals extensive copy number variation in cannabinoid synthesis and pathogen resistance genes.</title>
        <authorList>
            <person name="Mckernan K.J."/>
            <person name="Helbert Y."/>
            <person name="Kane L.T."/>
            <person name="Ebling H."/>
            <person name="Zhang L."/>
            <person name="Liu B."/>
            <person name="Eaton Z."/>
            <person name="Mclaughlin S."/>
            <person name="Kingan S."/>
            <person name="Baybayan P."/>
            <person name="Concepcion G."/>
            <person name="Jordan M."/>
            <person name="Riva A."/>
            <person name="Barbazuk W."/>
            <person name="Harkins T."/>
        </authorList>
    </citation>
    <scope>NUCLEOTIDE SEQUENCE [LARGE SCALE GENOMIC DNA]</scope>
    <source>
        <strain evidence="3">cv. Jamaican Lion 4</strain>
        <tissue evidence="2">Leaf</tissue>
    </source>
</reference>
<evidence type="ECO:0000313" key="3">
    <source>
        <dbReference type="Proteomes" id="UP000525078"/>
    </source>
</evidence>
<evidence type="ECO:0000256" key="1">
    <source>
        <dbReference type="SAM" id="SignalP"/>
    </source>
</evidence>
<evidence type="ECO:0000313" key="2">
    <source>
        <dbReference type="EMBL" id="KAF4374042.1"/>
    </source>
</evidence>
<protein>
    <submittedName>
        <fullName evidence="2">Uncharacterized protein</fullName>
    </submittedName>
</protein>
<proteinExistence type="predicted"/>
<dbReference type="EMBL" id="JAATIP010000098">
    <property type="protein sequence ID" value="KAF4374042.1"/>
    <property type="molecule type" value="Genomic_DNA"/>
</dbReference>
<keyword evidence="1" id="KW-0732">Signal</keyword>
<comment type="caution">
    <text evidence="2">The sequence shown here is derived from an EMBL/GenBank/DDBJ whole genome shotgun (WGS) entry which is preliminary data.</text>
</comment>
<name>A0A7J6FTT9_CANSA</name>
<dbReference type="Proteomes" id="UP000525078">
    <property type="component" value="Unassembled WGS sequence"/>
</dbReference>